<keyword evidence="3 7" id="KW-0064">Aspartyl protease</keyword>
<sequence length="522" mass="54426">MAVSPGSSAMSGKAIASSSIVAVSEIQTAPSGWLAYLHSRSRQTPQSASKAVVTNSSLPTVQWSDGMQLIYSDDSEITFYVNVTLFEPNSSATLDPLKLILDTGSAYMWVYGEACKSSACTTNPLYAGKSLTESTFELAYGSGTAKGNITTNTSVIINNEILSNFSVGVASEVPALFDGYLMSGVLGLPANSSNGANLHNVVTTLQTAGSISNNLFTISLGMGVSGTDSSADSVDGLFVIGEIVDELYSGEIHYAPVEENTYAYWMLTIDQVYVESYPVTFNASVTNGSSTTSRRVIVDSGTTVLVLPSQDASTLHSYFPNSITDGTNYAILCNTTLSIAFEIAGANWTLTPADYLGAAYPALSSHYGYCVSNIQGVDGVVATKSSGAGSTDGTISQAWLLGSVFLKKVFAVFDIEGQRLGLAQPVASIAIGNSVLPSVTAVNTGWSTVLGTPIPVTTEFLTHFVSSVSQTTVFHNSTVSSPTASSTSSSFISAGILCSCNVAKVFTRVCCILGLVVVVSLV</sequence>
<dbReference type="PANTHER" id="PTHR47966">
    <property type="entry name" value="BETA-SITE APP-CLEAVING ENZYME, ISOFORM A-RELATED"/>
    <property type="match status" value="1"/>
</dbReference>
<dbReference type="Proteomes" id="UP000094336">
    <property type="component" value="Unassembled WGS sequence"/>
</dbReference>
<evidence type="ECO:0000256" key="5">
    <source>
        <dbReference type="PIRSR" id="PIRSR601461-1"/>
    </source>
</evidence>
<dbReference type="OrthoDB" id="28208at2759"/>
<name>A0A1E3R047_9ASCO</name>
<feature type="domain" description="Peptidase A1" evidence="8">
    <location>
        <begin position="79"/>
        <end position="423"/>
    </location>
</feature>
<dbReference type="GO" id="GO:0005576">
    <property type="term" value="C:extracellular region"/>
    <property type="evidence" value="ECO:0007669"/>
    <property type="project" value="UniProtKB-ARBA"/>
</dbReference>
<dbReference type="GO" id="GO:0004190">
    <property type="term" value="F:aspartic-type endopeptidase activity"/>
    <property type="evidence" value="ECO:0007669"/>
    <property type="project" value="UniProtKB-KW"/>
</dbReference>
<keyword evidence="7" id="KW-0378">Hydrolase</keyword>
<dbReference type="STRING" id="984486.A0A1E3R047"/>
<keyword evidence="2" id="KW-0732">Signal</keyword>
<dbReference type="GeneID" id="30145658"/>
<evidence type="ECO:0000256" key="2">
    <source>
        <dbReference type="ARBA" id="ARBA00022729"/>
    </source>
</evidence>
<gene>
    <name evidence="9" type="ORF">BABINDRAFT_159664</name>
</gene>
<dbReference type="PROSITE" id="PS00141">
    <property type="entry name" value="ASP_PROTEASE"/>
    <property type="match status" value="1"/>
</dbReference>
<dbReference type="InterPro" id="IPR033121">
    <property type="entry name" value="PEPTIDASE_A1"/>
</dbReference>
<dbReference type="PANTHER" id="PTHR47966:SF75">
    <property type="entry name" value="ENDOPEPTIDASE (CTSD), PUTATIVE (AFU_ORTHOLOGUE AFUA_4G07040)-RELATED"/>
    <property type="match status" value="1"/>
</dbReference>
<protein>
    <recommendedName>
        <fullName evidence="8">Peptidase A1 domain-containing protein</fullName>
    </recommendedName>
</protein>
<dbReference type="GO" id="GO:0006508">
    <property type="term" value="P:proteolysis"/>
    <property type="evidence" value="ECO:0007669"/>
    <property type="project" value="UniProtKB-KW"/>
</dbReference>
<dbReference type="AlphaFoldDB" id="A0A1E3R047"/>
<dbReference type="CDD" id="cd05471">
    <property type="entry name" value="pepsin_like"/>
    <property type="match status" value="1"/>
</dbReference>
<dbReference type="InterPro" id="IPR001969">
    <property type="entry name" value="Aspartic_peptidase_AS"/>
</dbReference>
<feature type="disulfide bond" evidence="6">
    <location>
        <begin position="115"/>
        <end position="120"/>
    </location>
</feature>
<keyword evidence="4 6" id="KW-1015">Disulfide bond</keyword>
<dbReference type="Gene3D" id="2.40.70.10">
    <property type="entry name" value="Acid Proteases"/>
    <property type="match status" value="2"/>
</dbReference>
<evidence type="ECO:0000256" key="1">
    <source>
        <dbReference type="ARBA" id="ARBA00007447"/>
    </source>
</evidence>
<keyword evidence="7" id="KW-0645">Protease</keyword>
<evidence type="ECO:0000259" key="8">
    <source>
        <dbReference type="PROSITE" id="PS51767"/>
    </source>
</evidence>
<evidence type="ECO:0000256" key="3">
    <source>
        <dbReference type="ARBA" id="ARBA00022750"/>
    </source>
</evidence>
<comment type="similarity">
    <text evidence="1 7">Belongs to the peptidase A1 family.</text>
</comment>
<dbReference type="PRINTS" id="PR00792">
    <property type="entry name" value="PEPSIN"/>
</dbReference>
<keyword evidence="10" id="KW-1185">Reference proteome</keyword>
<dbReference type="InterPro" id="IPR021109">
    <property type="entry name" value="Peptidase_aspartic_dom_sf"/>
</dbReference>
<evidence type="ECO:0000313" key="10">
    <source>
        <dbReference type="Proteomes" id="UP000094336"/>
    </source>
</evidence>
<evidence type="ECO:0000256" key="7">
    <source>
        <dbReference type="RuleBase" id="RU000454"/>
    </source>
</evidence>
<organism evidence="9 10">
    <name type="scientific">Babjeviella inositovora NRRL Y-12698</name>
    <dbReference type="NCBI Taxonomy" id="984486"/>
    <lineage>
        <taxon>Eukaryota</taxon>
        <taxon>Fungi</taxon>
        <taxon>Dikarya</taxon>
        <taxon>Ascomycota</taxon>
        <taxon>Saccharomycotina</taxon>
        <taxon>Pichiomycetes</taxon>
        <taxon>Serinales incertae sedis</taxon>
        <taxon>Babjeviella</taxon>
    </lineage>
</organism>
<dbReference type="Pfam" id="PF00026">
    <property type="entry name" value="Asp"/>
    <property type="match status" value="1"/>
</dbReference>
<accession>A0A1E3R047</accession>
<dbReference type="PROSITE" id="PS51767">
    <property type="entry name" value="PEPTIDASE_A1"/>
    <property type="match status" value="1"/>
</dbReference>
<dbReference type="EMBL" id="KV454426">
    <property type="protein sequence ID" value="ODQ83225.1"/>
    <property type="molecule type" value="Genomic_DNA"/>
</dbReference>
<feature type="active site" evidence="5">
    <location>
        <position position="102"/>
    </location>
</feature>
<reference evidence="10" key="1">
    <citation type="submission" date="2016-05" db="EMBL/GenBank/DDBJ databases">
        <title>Comparative genomics of biotechnologically important yeasts.</title>
        <authorList>
            <consortium name="DOE Joint Genome Institute"/>
            <person name="Riley R."/>
            <person name="Haridas S."/>
            <person name="Wolfe K.H."/>
            <person name="Lopes M.R."/>
            <person name="Hittinger C.T."/>
            <person name="Goker M."/>
            <person name="Salamov A."/>
            <person name="Wisecaver J."/>
            <person name="Long T.M."/>
            <person name="Aerts A.L."/>
            <person name="Barry K."/>
            <person name="Choi C."/>
            <person name="Clum A."/>
            <person name="Coughlan A.Y."/>
            <person name="Deshpande S."/>
            <person name="Douglass A.P."/>
            <person name="Hanson S.J."/>
            <person name="Klenk H.-P."/>
            <person name="Labutti K."/>
            <person name="Lapidus A."/>
            <person name="Lindquist E."/>
            <person name="Lipzen A."/>
            <person name="Meier-Kolthoff J.P."/>
            <person name="Ohm R.A."/>
            <person name="Otillar R.P."/>
            <person name="Pangilinan J."/>
            <person name="Peng Y."/>
            <person name="Rokas A."/>
            <person name="Rosa C.A."/>
            <person name="Scheuner C."/>
            <person name="Sibirny A.A."/>
            <person name="Slot J.C."/>
            <person name="Stielow J.B."/>
            <person name="Sun H."/>
            <person name="Kurtzman C.P."/>
            <person name="Blackwell M."/>
            <person name="Grigoriev I.V."/>
            <person name="Jeffries T.W."/>
        </authorList>
    </citation>
    <scope>NUCLEOTIDE SEQUENCE [LARGE SCALE GENOMIC DNA]</scope>
    <source>
        <strain evidence="10">NRRL Y-12698</strain>
    </source>
</reference>
<feature type="active site" evidence="5">
    <location>
        <position position="299"/>
    </location>
</feature>
<evidence type="ECO:0000256" key="4">
    <source>
        <dbReference type="ARBA" id="ARBA00023157"/>
    </source>
</evidence>
<dbReference type="InterPro" id="IPR034164">
    <property type="entry name" value="Pepsin-like_dom"/>
</dbReference>
<proteinExistence type="inferred from homology"/>
<evidence type="ECO:0000256" key="6">
    <source>
        <dbReference type="PIRSR" id="PIRSR601461-2"/>
    </source>
</evidence>
<evidence type="ECO:0000313" key="9">
    <source>
        <dbReference type="EMBL" id="ODQ83225.1"/>
    </source>
</evidence>
<dbReference type="RefSeq" id="XP_018988553.1">
    <property type="nucleotide sequence ID" value="XM_019127805.1"/>
</dbReference>
<dbReference type="SUPFAM" id="SSF50630">
    <property type="entry name" value="Acid proteases"/>
    <property type="match status" value="1"/>
</dbReference>
<dbReference type="InterPro" id="IPR001461">
    <property type="entry name" value="Aspartic_peptidase_A1"/>
</dbReference>